<sequence>MAGEPTIHYFPIRGRAEPLKLVLTTQGVSFKLHTLGLEEIKDLSNFKFGQAPAYSDDEVEHLVQSNAILRHLGRKYNLYGSSRTENAAVDEAIDGVEDLQLKYVGLIYGGKLADDAKASYWSTHGDPKNKTARNGGAHLGFLASLLSSATNGHIVGSSLTIADVAVWNITDNHLQIFPKEIEGEYPELAQFHKQFASLPAIKSYLNSDLRLGQNNGNGLG</sequence>
<dbReference type="Gene3D" id="3.40.30.10">
    <property type="entry name" value="Glutaredoxin"/>
    <property type="match status" value="1"/>
</dbReference>
<evidence type="ECO:0000313" key="8">
    <source>
        <dbReference type="EMBL" id="KAK9816216.1"/>
    </source>
</evidence>
<gene>
    <name evidence="8" type="ORF">WJX74_009459</name>
</gene>
<evidence type="ECO:0000256" key="2">
    <source>
        <dbReference type="ARBA" id="ARBA00005861"/>
    </source>
</evidence>
<proteinExistence type="inferred from homology"/>
<dbReference type="GO" id="GO:0006749">
    <property type="term" value="P:glutathione metabolic process"/>
    <property type="evidence" value="ECO:0007669"/>
    <property type="project" value="TreeGrafter"/>
</dbReference>
<dbReference type="AlphaFoldDB" id="A0AAW1Q334"/>
<dbReference type="InterPro" id="IPR040079">
    <property type="entry name" value="Glutathione_S-Trfase"/>
</dbReference>
<evidence type="ECO:0000256" key="1">
    <source>
        <dbReference type="ARBA" id="ARBA00003701"/>
    </source>
</evidence>
<comment type="similarity">
    <text evidence="2">Belongs to the GST superfamily. Mu family.</text>
</comment>
<dbReference type="EMBL" id="JALJOS010000087">
    <property type="protein sequence ID" value="KAK9816216.1"/>
    <property type="molecule type" value="Genomic_DNA"/>
</dbReference>
<evidence type="ECO:0000256" key="3">
    <source>
        <dbReference type="ARBA" id="ARBA00012452"/>
    </source>
</evidence>
<dbReference type="GO" id="GO:0004364">
    <property type="term" value="F:glutathione transferase activity"/>
    <property type="evidence" value="ECO:0007669"/>
    <property type="project" value="UniProtKB-EC"/>
</dbReference>
<dbReference type="Proteomes" id="UP001438707">
    <property type="component" value="Unassembled WGS sequence"/>
</dbReference>
<dbReference type="InterPro" id="IPR050213">
    <property type="entry name" value="GST_superfamily"/>
</dbReference>
<name>A0AAW1Q334_9CHLO</name>
<dbReference type="InterPro" id="IPR036282">
    <property type="entry name" value="Glutathione-S-Trfase_C_sf"/>
</dbReference>
<dbReference type="SUPFAM" id="SSF52833">
    <property type="entry name" value="Thioredoxin-like"/>
    <property type="match status" value="1"/>
</dbReference>
<dbReference type="PANTHER" id="PTHR11571">
    <property type="entry name" value="GLUTATHIONE S-TRANSFERASE"/>
    <property type="match status" value="1"/>
</dbReference>
<evidence type="ECO:0000256" key="5">
    <source>
        <dbReference type="ARBA" id="ARBA00047960"/>
    </source>
</evidence>
<feature type="domain" description="GST N-terminal" evidence="6">
    <location>
        <begin position="3"/>
        <end position="80"/>
    </location>
</feature>
<dbReference type="Pfam" id="PF02798">
    <property type="entry name" value="GST_N"/>
    <property type="match status" value="1"/>
</dbReference>
<dbReference type="InterPro" id="IPR036249">
    <property type="entry name" value="Thioredoxin-like_sf"/>
</dbReference>
<organism evidence="8 9">
    <name type="scientific">Apatococcus lobatus</name>
    <dbReference type="NCBI Taxonomy" id="904363"/>
    <lineage>
        <taxon>Eukaryota</taxon>
        <taxon>Viridiplantae</taxon>
        <taxon>Chlorophyta</taxon>
        <taxon>core chlorophytes</taxon>
        <taxon>Trebouxiophyceae</taxon>
        <taxon>Chlorellales</taxon>
        <taxon>Chlorellaceae</taxon>
        <taxon>Apatococcus</taxon>
    </lineage>
</organism>
<evidence type="ECO:0000313" key="9">
    <source>
        <dbReference type="Proteomes" id="UP001438707"/>
    </source>
</evidence>
<comment type="catalytic activity">
    <reaction evidence="5">
        <text>RX + glutathione = an S-substituted glutathione + a halide anion + H(+)</text>
        <dbReference type="Rhea" id="RHEA:16437"/>
        <dbReference type="ChEBI" id="CHEBI:15378"/>
        <dbReference type="ChEBI" id="CHEBI:16042"/>
        <dbReference type="ChEBI" id="CHEBI:17792"/>
        <dbReference type="ChEBI" id="CHEBI:57925"/>
        <dbReference type="ChEBI" id="CHEBI:90779"/>
        <dbReference type="EC" id="2.5.1.18"/>
    </reaction>
</comment>
<dbReference type="InterPro" id="IPR010987">
    <property type="entry name" value="Glutathione-S-Trfase_C-like"/>
</dbReference>
<dbReference type="InterPro" id="IPR004046">
    <property type="entry name" value="GST_C"/>
</dbReference>
<dbReference type="PANTHER" id="PTHR11571:SF222">
    <property type="entry name" value="GLUTATHIONE TRANSFERASE"/>
    <property type="match status" value="1"/>
</dbReference>
<keyword evidence="9" id="KW-1185">Reference proteome</keyword>
<dbReference type="Gene3D" id="1.20.1050.10">
    <property type="match status" value="1"/>
</dbReference>
<keyword evidence="4" id="KW-0808">Transferase</keyword>
<comment type="function">
    <text evidence="1">Conjugation of reduced glutathione to a wide number of exogenous and endogenous hydrophobic electrophiles.</text>
</comment>
<protein>
    <recommendedName>
        <fullName evidence="3">glutathione transferase</fullName>
        <ecNumber evidence="3">2.5.1.18</ecNumber>
    </recommendedName>
</protein>
<reference evidence="8 9" key="1">
    <citation type="journal article" date="2024" name="Nat. Commun.">
        <title>Phylogenomics reveals the evolutionary origins of lichenization in chlorophyte algae.</title>
        <authorList>
            <person name="Puginier C."/>
            <person name="Libourel C."/>
            <person name="Otte J."/>
            <person name="Skaloud P."/>
            <person name="Haon M."/>
            <person name="Grisel S."/>
            <person name="Petersen M."/>
            <person name="Berrin J.G."/>
            <person name="Delaux P.M."/>
            <person name="Dal Grande F."/>
            <person name="Keller J."/>
        </authorList>
    </citation>
    <scope>NUCLEOTIDE SEQUENCE [LARGE SCALE GENOMIC DNA]</scope>
    <source>
        <strain evidence="8 9">SAG 2145</strain>
    </source>
</reference>
<dbReference type="EC" id="2.5.1.18" evidence="3"/>
<dbReference type="Pfam" id="PF14497">
    <property type="entry name" value="GST_C_3"/>
    <property type="match status" value="1"/>
</dbReference>
<comment type="caution">
    <text evidence="8">The sequence shown here is derived from an EMBL/GenBank/DDBJ whole genome shotgun (WGS) entry which is preliminary data.</text>
</comment>
<dbReference type="InterPro" id="IPR004045">
    <property type="entry name" value="Glutathione_S-Trfase_N"/>
</dbReference>
<evidence type="ECO:0000256" key="4">
    <source>
        <dbReference type="ARBA" id="ARBA00022679"/>
    </source>
</evidence>
<evidence type="ECO:0000259" key="6">
    <source>
        <dbReference type="PROSITE" id="PS50404"/>
    </source>
</evidence>
<accession>A0AAW1Q334</accession>
<feature type="domain" description="GST C-terminal" evidence="7">
    <location>
        <begin position="82"/>
        <end position="218"/>
    </location>
</feature>
<evidence type="ECO:0000259" key="7">
    <source>
        <dbReference type="PROSITE" id="PS50405"/>
    </source>
</evidence>
<dbReference type="PROSITE" id="PS50405">
    <property type="entry name" value="GST_CTER"/>
    <property type="match status" value="1"/>
</dbReference>
<dbReference type="SFLD" id="SFLDS00019">
    <property type="entry name" value="Glutathione_Transferase_(cytos"/>
    <property type="match status" value="1"/>
</dbReference>
<dbReference type="PROSITE" id="PS50404">
    <property type="entry name" value="GST_NTER"/>
    <property type="match status" value="1"/>
</dbReference>
<dbReference type="SUPFAM" id="SSF47616">
    <property type="entry name" value="GST C-terminal domain-like"/>
    <property type="match status" value="1"/>
</dbReference>